<dbReference type="InterPro" id="IPR016912">
    <property type="entry name" value="Phage_P2_GpU"/>
</dbReference>
<name>A0A8I2INP2_9GAMM</name>
<dbReference type="AlphaFoldDB" id="A0A8I2INP2"/>
<dbReference type="Pfam" id="PF06995">
    <property type="entry name" value="Phage_P2_GpU"/>
    <property type="match status" value="1"/>
</dbReference>
<evidence type="ECO:0000313" key="1">
    <source>
        <dbReference type="EMBL" id="MBQ0269582.1"/>
    </source>
</evidence>
<gene>
    <name evidence="1" type="ORF">J7T18_14855</name>
</gene>
<reference evidence="1" key="1">
    <citation type="submission" date="2021-03" db="EMBL/GenBank/DDBJ databases">
        <authorList>
            <person name="Stanton E."/>
        </authorList>
    </citation>
    <scope>NUCLEOTIDE SEQUENCE</scope>
    <source>
        <strain evidence="1">2020EL-00113</strain>
    </source>
</reference>
<protein>
    <submittedName>
        <fullName evidence="1">Phage tail protein</fullName>
    </submittedName>
</protein>
<dbReference type="Proteomes" id="UP000674270">
    <property type="component" value="Unassembled WGS sequence"/>
</dbReference>
<accession>A0A8I2INP2</accession>
<evidence type="ECO:0000313" key="2">
    <source>
        <dbReference type="Proteomes" id="UP000674270"/>
    </source>
</evidence>
<organism evidence="1 2">
    <name type="scientific">Providencia huaxiensis</name>
    <dbReference type="NCBI Taxonomy" id="2027290"/>
    <lineage>
        <taxon>Bacteria</taxon>
        <taxon>Pseudomonadati</taxon>
        <taxon>Pseudomonadota</taxon>
        <taxon>Gammaproteobacteria</taxon>
        <taxon>Enterobacterales</taxon>
        <taxon>Morganellaceae</taxon>
        <taxon>Providencia</taxon>
    </lineage>
</organism>
<dbReference type="PIRSF" id="PIRSF029208">
    <property type="entry name" value="Phage_tail_GPU"/>
    <property type="match status" value="1"/>
</dbReference>
<comment type="caution">
    <text evidence="1">The sequence shown here is derived from an EMBL/GenBank/DDBJ whole genome shotgun (WGS) entry which is preliminary data.</text>
</comment>
<dbReference type="EMBL" id="JAGKLY010000006">
    <property type="protein sequence ID" value="MBQ0269582.1"/>
    <property type="molecule type" value="Genomic_DNA"/>
</dbReference>
<dbReference type="RefSeq" id="WP_165880252.1">
    <property type="nucleotide sequence ID" value="NZ_JAGKLY010000006.1"/>
</dbReference>
<sequence>MMMIFGMFVFMLETIPYQNLQRSMNWRYAKNDLIGRSASYQYIGAGEDKITLTGVLVPEVTGGDISLELLRTSAYRGRPYPLIEGTGLIYGMYVMDSMSEGRTLFFGDGKAKRIEFTITLTRVNEDSREKLAGMDLNDILSL</sequence>
<dbReference type="InterPro" id="IPR009734">
    <property type="entry name" value="Myoviridae_GpU"/>
</dbReference>
<proteinExistence type="predicted"/>